<dbReference type="InterPro" id="IPR023841">
    <property type="entry name" value="BshB2"/>
</dbReference>
<dbReference type="EMBL" id="SNYJ01000007">
    <property type="protein sequence ID" value="TDQ39774.1"/>
    <property type="molecule type" value="Genomic_DNA"/>
</dbReference>
<name>A0A4R6U9M5_9BACI</name>
<dbReference type="Pfam" id="PF02585">
    <property type="entry name" value="PIG-L"/>
    <property type="match status" value="1"/>
</dbReference>
<dbReference type="Proteomes" id="UP000295632">
    <property type="component" value="Unassembled WGS sequence"/>
</dbReference>
<dbReference type="AlphaFoldDB" id="A0A4R6U9M5"/>
<keyword evidence="3" id="KW-1185">Reference proteome</keyword>
<dbReference type="Gene3D" id="3.40.50.10320">
    <property type="entry name" value="LmbE-like"/>
    <property type="match status" value="1"/>
</dbReference>
<reference evidence="2 3" key="1">
    <citation type="submission" date="2019-03" db="EMBL/GenBank/DDBJ databases">
        <title>Genomic Encyclopedia of Type Strains, Phase IV (KMG-IV): sequencing the most valuable type-strain genomes for metagenomic binning, comparative biology and taxonomic classification.</title>
        <authorList>
            <person name="Goeker M."/>
        </authorList>
    </citation>
    <scope>NUCLEOTIDE SEQUENCE [LARGE SCALE GENOMIC DNA]</scope>
    <source>
        <strain evidence="2 3">DSM 28697</strain>
    </source>
</reference>
<dbReference type="NCBIfam" id="TIGR04000">
    <property type="entry name" value="thiol_BshB2"/>
    <property type="match status" value="1"/>
</dbReference>
<comment type="cofactor">
    <cofactor evidence="1">
        <name>Zn(2+)</name>
        <dbReference type="ChEBI" id="CHEBI:29105"/>
    </cofactor>
</comment>
<dbReference type="PANTHER" id="PTHR12993">
    <property type="entry name" value="N-ACETYLGLUCOSAMINYL-PHOSPHATIDYLINOSITOL DE-N-ACETYLASE-RELATED"/>
    <property type="match status" value="1"/>
</dbReference>
<dbReference type="PANTHER" id="PTHR12993:SF27">
    <property type="entry name" value="N-ACETYL-ALPHA-D-GLUCOSAMINYL L-MALATE DEACETYLASE 2-RELATED"/>
    <property type="match status" value="1"/>
</dbReference>
<dbReference type="InterPro" id="IPR003737">
    <property type="entry name" value="GlcNAc_PI_deacetylase-related"/>
</dbReference>
<dbReference type="OrthoDB" id="9790023at2"/>
<evidence type="ECO:0000313" key="3">
    <source>
        <dbReference type="Proteomes" id="UP000295632"/>
    </source>
</evidence>
<gene>
    <name evidence="2" type="ORF">EV213_107141</name>
</gene>
<evidence type="ECO:0000256" key="1">
    <source>
        <dbReference type="ARBA" id="ARBA00001947"/>
    </source>
</evidence>
<dbReference type="GO" id="GO:0016811">
    <property type="term" value="F:hydrolase activity, acting on carbon-nitrogen (but not peptide) bonds, in linear amides"/>
    <property type="evidence" value="ECO:0007669"/>
    <property type="project" value="TreeGrafter"/>
</dbReference>
<protein>
    <submittedName>
        <fullName evidence="2">Bacillithiol biosynthesis deacetylase BshB2</fullName>
    </submittedName>
</protein>
<dbReference type="InterPro" id="IPR024078">
    <property type="entry name" value="LmbE-like_dom_sf"/>
</dbReference>
<accession>A0A4R6U9M5</accession>
<organism evidence="2 3">
    <name type="scientific">Aureibacillus halotolerans</name>
    <dbReference type="NCBI Taxonomy" id="1508390"/>
    <lineage>
        <taxon>Bacteria</taxon>
        <taxon>Bacillati</taxon>
        <taxon>Bacillota</taxon>
        <taxon>Bacilli</taxon>
        <taxon>Bacillales</taxon>
        <taxon>Bacillaceae</taxon>
        <taxon>Aureibacillus</taxon>
    </lineage>
</organism>
<dbReference type="SUPFAM" id="SSF102588">
    <property type="entry name" value="LmbE-like"/>
    <property type="match status" value="1"/>
</dbReference>
<dbReference type="RefSeq" id="WP_133580448.1">
    <property type="nucleotide sequence ID" value="NZ_SNYJ01000007.1"/>
</dbReference>
<sequence length="226" mass="25146">MTEKLLVVFPHPDDESFGCAGIIAKHIKEGGEVTYACGTLGEMGRNMGSPIFATRESLPLVREVELKEACEALGIQKLRKLGLHDKTIEFESIETLSDMLLKVIKEEQPTKILTHYPNYAVHPDHNALGAATIRAVQKLPKVGRPTVIAHAFSRNHEDHIGEADVVLNVTEFMDTKLAALKAHRSQTENMLKGVELQLSNNDPEALSFFATERFWVVDAEQFDLSE</sequence>
<evidence type="ECO:0000313" key="2">
    <source>
        <dbReference type="EMBL" id="TDQ39774.1"/>
    </source>
</evidence>
<comment type="caution">
    <text evidence="2">The sequence shown here is derived from an EMBL/GenBank/DDBJ whole genome shotgun (WGS) entry which is preliminary data.</text>
</comment>
<proteinExistence type="predicted"/>